<dbReference type="eggNOG" id="ENOG5032SRD">
    <property type="taxonomic scope" value="Bacteria"/>
</dbReference>
<proteinExistence type="predicted"/>
<dbReference type="OrthoDB" id="458509at2"/>
<reference evidence="2" key="1">
    <citation type="submission" date="2011-11" db="EMBL/GenBank/DDBJ databases">
        <title>Improved High-Quality Draft sequence of Desulfovibrio sp. U5L.</title>
        <authorList>
            <consortium name="US DOE Joint Genome Institute"/>
            <person name="Lucas S."/>
            <person name="Han J."/>
            <person name="Lapidus A."/>
            <person name="Cheng J.-F."/>
            <person name="Goodwin L."/>
            <person name="Pitluck S."/>
            <person name="Peters L."/>
            <person name="Ovchinnikova G."/>
            <person name="Held B."/>
            <person name="Detter J.C."/>
            <person name="Han C."/>
            <person name="Tapia R."/>
            <person name="Land M."/>
            <person name="Hauser L."/>
            <person name="Kyrpides N."/>
            <person name="Ivanova N."/>
            <person name="Pagani I."/>
            <person name="Gabster J."/>
            <person name="Walker C."/>
            <person name="Stolyar S."/>
            <person name="Stahl D."/>
            <person name="Arkin A."/>
            <person name="Dehal P."/>
            <person name="Hazen T."/>
            <person name="Woyke T."/>
        </authorList>
    </citation>
    <scope>NUCLEOTIDE SEQUENCE [LARGE SCALE GENOMIC DNA]</scope>
    <source>
        <strain evidence="2">U5L</strain>
    </source>
</reference>
<keyword evidence="1" id="KW-1133">Transmembrane helix</keyword>
<feature type="transmembrane region" description="Helical" evidence="1">
    <location>
        <begin position="7"/>
        <end position="30"/>
    </location>
</feature>
<keyword evidence="1" id="KW-0472">Membrane</keyword>
<dbReference type="AlphaFoldDB" id="I2Q4I6"/>
<dbReference type="STRING" id="596152.DesU5LDRAFT_3057"/>
<feature type="transmembrane region" description="Helical" evidence="1">
    <location>
        <begin position="50"/>
        <end position="67"/>
    </location>
</feature>
<gene>
    <name evidence="2" type="ORF">DesU5LDRAFT_3057</name>
</gene>
<keyword evidence="1" id="KW-0812">Transmembrane</keyword>
<feature type="transmembrane region" description="Helical" evidence="1">
    <location>
        <begin position="114"/>
        <end position="134"/>
    </location>
</feature>
<sequence>MRNFFGWTSVCFAGGLFGGLVNSLFIWMAGAYGWTAAMGVAIAPAWTLPWLYPRLVWGGIWGLLFLPRFMPDSLFWRGIILSLGPTLVQLLIVFPTQLDKGLWGQDLGAMTPVLVLVANAVWGWAAALWVLLAADEGNGSARRLR</sequence>
<feature type="transmembrane region" description="Helical" evidence="1">
    <location>
        <begin position="74"/>
        <end position="94"/>
    </location>
</feature>
<organism evidence="2">
    <name type="scientific">Desulfovibrio sp. U5L</name>
    <dbReference type="NCBI Taxonomy" id="596152"/>
    <lineage>
        <taxon>Bacteria</taxon>
        <taxon>Pseudomonadati</taxon>
        <taxon>Thermodesulfobacteriota</taxon>
        <taxon>Desulfovibrionia</taxon>
        <taxon>Desulfovibrionales</taxon>
        <taxon>Desulfovibrionaceae</taxon>
        <taxon>Desulfovibrio</taxon>
    </lineage>
</organism>
<dbReference type="EMBL" id="JH600068">
    <property type="protein sequence ID" value="EIG54692.1"/>
    <property type="molecule type" value="Genomic_DNA"/>
</dbReference>
<accession>I2Q4I6</accession>
<evidence type="ECO:0000313" key="2">
    <source>
        <dbReference type="EMBL" id="EIG54692.1"/>
    </source>
</evidence>
<dbReference type="HOGENOM" id="CLU_140903_0_0_7"/>
<name>I2Q4I6_9BACT</name>
<evidence type="ECO:0000256" key="1">
    <source>
        <dbReference type="SAM" id="Phobius"/>
    </source>
</evidence>
<protein>
    <submittedName>
        <fullName evidence="2">Uncharacterized protein</fullName>
    </submittedName>
</protein>